<accession>A0A2S7WSL8</accession>
<organism evidence="2 3">
    <name type="scientific">Polaribacter porphyrae</name>
    <dbReference type="NCBI Taxonomy" id="1137780"/>
    <lineage>
        <taxon>Bacteria</taxon>
        <taxon>Pseudomonadati</taxon>
        <taxon>Bacteroidota</taxon>
        <taxon>Flavobacteriia</taxon>
        <taxon>Flavobacteriales</taxon>
        <taxon>Flavobacteriaceae</taxon>
    </lineage>
</organism>
<dbReference type="AlphaFoldDB" id="A0A2S7WSL8"/>
<evidence type="ECO:0000313" key="2">
    <source>
        <dbReference type="EMBL" id="PQJ80311.1"/>
    </source>
</evidence>
<proteinExistence type="predicted"/>
<dbReference type="OrthoDB" id="595476at2"/>
<keyword evidence="1" id="KW-1277">Toxin-antitoxin system</keyword>
<dbReference type="Proteomes" id="UP000238882">
    <property type="component" value="Unassembled WGS sequence"/>
</dbReference>
<dbReference type="InterPro" id="IPR007712">
    <property type="entry name" value="RelE/ParE_toxin"/>
</dbReference>
<evidence type="ECO:0000313" key="3">
    <source>
        <dbReference type="Proteomes" id="UP000238882"/>
    </source>
</evidence>
<comment type="caution">
    <text evidence="2">The sequence shown here is derived from an EMBL/GenBank/DDBJ whole genome shotgun (WGS) entry which is preliminary data.</text>
</comment>
<name>A0A2S7WSL8_9FLAO</name>
<dbReference type="RefSeq" id="WP_105016910.1">
    <property type="nucleotide sequence ID" value="NZ_MSCN01000001.1"/>
</dbReference>
<dbReference type="EMBL" id="MSCN01000001">
    <property type="protein sequence ID" value="PQJ80311.1"/>
    <property type="molecule type" value="Genomic_DNA"/>
</dbReference>
<dbReference type="Pfam" id="PF05016">
    <property type="entry name" value="ParE_toxin"/>
    <property type="match status" value="1"/>
</dbReference>
<dbReference type="Gene3D" id="3.30.2310.20">
    <property type="entry name" value="RelE-like"/>
    <property type="match status" value="1"/>
</dbReference>
<keyword evidence="3" id="KW-1185">Reference proteome</keyword>
<gene>
    <name evidence="2" type="ORF">BTO18_14505</name>
</gene>
<sequence>MKYILEIKDEANIEIIEAYLYYEEKRFGLGEEFLDHLNNYFERIITNPEHFPQKRKPYREAFIKRFPFLIIYEITDKKVTVYSVFNTWQNPEKKIKR</sequence>
<evidence type="ECO:0000256" key="1">
    <source>
        <dbReference type="ARBA" id="ARBA00022649"/>
    </source>
</evidence>
<reference evidence="2 3" key="1">
    <citation type="submission" date="2016-12" db="EMBL/GenBank/DDBJ databases">
        <title>Trade-off between light-utilization and light-protection in marine flavobacteria.</title>
        <authorList>
            <person name="Kumagai Y."/>
            <person name="Yoshizawa S."/>
            <person name="Kogure K."/>
            <person name="Iwasaki W."/>
        </authorList>
    </citation>
    <scope>NUCLEOTIDE SEQUENCE [LARGE SCALE GENOMIC DNA]</scope>
    <source>
        <strain evidence="2 3">NBRC 108759</strain>
    </source>
</reference>
<protein>
    <submittedName>
        <fullName evidence="2">Plasmid stabilization system</fullName>
    </submittedName>
</protein>
<dbReference type="InterPro" id="IPR035093">
    <property type="entry name" value="RelE/ParE_toxin_dom_sf"/>
</dbReference>